<dbReference type="Gene3D" id="1.10.10.410">
    <property type="match status" value="1"/>
</dbReference>
<dbReference type="GO" id="GO:0016884">
    <property type="term" value="F:carbon-nitrogen ligase activity, with glutamine as amido-N-donor"/>
    <property type="evidence" value="ECO:0007669"/>
    <property type="project" value="InterPro"/>
</dbReference>
<evidence type="ECO:0000313" key="2">
    <source>
        <dbReference type="Proteomes" id="UP000016587"/>
    </source>
</evidence>
<dbReference type="PANTHER" id="PTHR28055">
    <property type="entry name" value="ALTERED INHERITANCE OF MITOCHONDRIA PROTEIN 41, MITOCHONDRIAL"/>
    <property type="match status" value="1"/>
</dbReference>
<dbReference type="Gene3D" id="1.10.1510.10">
    <property type="entry name" value="Uncharacterised protein YqeY/AIM41 PF09424, N-terminal domain"/>
    <property type="match status" value="1"/>
</dbReference>
<proteinExistence type="predicted"/>
<dbReference type="InterPro" id="IPR019004">
    <property type="entry name" value="YqeY/Aim41"/>
</dbReference>
<protein>
    <recommendedName>
        <fullName evidence="3">GatB/YqeY domain-containing protein</fullName>
    </recommendedName>
</protein>
<gene>
    <name evidence="1" type="ORF">DGI_2511</name>
</gene>
<organism evidence="1 2">
    <name type="scientific">Megalodesulfovibrio gigas (strain ATCC 19364 / DSM 1382 / NCIMB 9332 / VKM B-1759)</name>
    <name type="common">Desulfovibrio gigas</name>
    <dbReference type="NCBI Taxonomy" id="1121448"/>
    <lineage>
        <taxon>Bacteria</taxon>
        <taxon>Pseudomonadati</taxon>
        <taxon>Thermodesulfobacteriota</taxon>
        <taxon>Desulfovibrionia</taxon>
        <taxon>Desulfovibrionales</taxon>
        <taxon>Desulfovibrionaceae</taxon>
        <taxon>Megalodesulfovibrio</taxon>
    </lineage>
</organism>
<sequence length="148" mass="16317">MSLTQRIEQEYLAAYKAKQEIVLLTLRAVKTACKLKQVDLKRPLEDADVLAVLQKEAKQRQESIELFTAANRADLADKEAAELAVLKTFLPEAMSEEALRAVVDETIARLGVASVQDMSKVMQAIMAEHKGKVDGKALSALVKARLQP</sequence>
<dbReference type="STRING" id="1121448.DGI_2511"/>
<dbReference type="RefSeq" id="WP_021761248.1">
    <property type="nucleotide sequence ID" value="NC_022444.1"/>
</dbReference>
<dbReference type="AlphaFoldDB" id="T2GD63"/>
<name>T2GD63_MEGG1</name>
<reference evidence="2" key="2">
    <citation type="submission" date="2013-07" db="EMBL/GenBank/DDBJ databases">
        <authorList>
            <person name="Morais-Silva F.O."/>
            <person name="Rezende A.M."/>
            <person name="Pimentel C."/>
            <person name="Resende D.M."/>
            <person name="Santos C.I."/>
            <person name="Clemente C."/>
            <person name="de Oliveira L.M."/>
            <person name="da Silva S.M."/>
            <person name="Costa D.A."/>
            <person name="Varela-Raposo A."/>
            <person name="Horacio E.C.A."/>
            <person name="Matos M."/>
            <person name="Flores O."/>
            <person name="Ruiz J.C."/>
            <person name="Rodrigues-Pousada C."/>
        </authorList>
    </citation>
    <scope>NUCLEOTIDE SEQUENCE [LARGE SCALE GENOMIC DNA]</scope>
    <source>
        <strain evidence="2">ATCC 19364 / DSM 1382 / NCIMB 9332 / VKM B-1759</strain>
    </source>
</reference>
<dbReference type="PANTHER" id="PTHR28055:SF1">
    <property type="entry name" value="ALTERED INHERITANCE OF MITOCHONDRIA PROTEIN 41, MITOCHONDRIAL"/>
    <property type="match status" value="1"/>
</dbReference>
<dbReference type="KEGG" id="dgg:DGI_2511"/>
<dbReference type="SUPFAM" id="SSF89095">
    <property type="entry name" value="GatB/YqeY motif"/>
    <property type="match status" value="1"/>
</dbReference>
<dbReference type="OrthoDB" id="9788127at2"/>
<keyword evidence="2" id="KW-1185">Reference proteome</keyword>
<dbReference type="HOGENOM" id="CLU_079430_2_1_7"/>
<reference evidence="1 2" key="1">
    <citation type="journal article" date="2013" name="J. Bacteriol.">
        <title>Roles of HynAB and Ech, the only two hydrogenases found in the model sulfate reducer Desulfovibrio gigas.</title>
        <authorList>
            <person name="Morais-Silva F.O."/>
            <person name="Santos C.I."/>
            <person name="Rodrigues R."/>
            <person name="Pereira I.A."/>
            <person name="Rodrigues-Pousada C."/>
        </authorList>
    </citation>
    <scope>NUCLEOTIDE SEQUENCE [LARGE SCALE GENOMIC DNA]</scope>
    <source>
        <strain evidence="2">ATCC 19364 / DSM 1382 / NCIMB 9332 / VKM B-1759</strain>
    </source>
</reference>
<dbReference type="InterPro" id="IPR042184">
    <property type="entry name" value="YqeY/Aim41_N"/>
</dbReference>
<dbReference type="eggNOG" id="COG1610">
    <property type="taxonomic scope" value="Bacteria"/>
</dbReference>
<dbReference type="Pfam" id="PF09424">
    <property type="entry name" value="YqeY"/>
    <property type="match status" value="1"/>
</dbReference>
<evidence type="ECO:0000313" key="1">
    <source>
        <dbReference type="EMBL" id="AGW14248.1"/>
    </source>
</evidence>
<dbReference type="EMBL" id="CP006585">
    <property type="protein sequence ID" value="AGW14248.1"/>
    <property type="molecule type" value="Genomic_DNA"/>
</dbReference>
<dbReference type="PATRIC" id="fig|1121448.10.peg.2462"/>
<dbReference type="Proteomes" id="UP000016587">
    <property type="component" value="Chromosome"/>
</dbReference>
<accession>T2GD63</accession>
<dbReference type="InterPro" id="IPR003789">
    <property type="entry name" value="Asn/Gln_tRNA_amidoTrase-B-like"/>
</dbReference>
<dbReference type="InterPro" id="IPR023168">
    <property type="entry name" value="GatB_Yqey_C_2"/>
</dbReference>
<evidence type="ECO:0008006" key="3">
    <source>
        <dbReference type="Google" id="ProtNLM"/>
    </source>
</evidence>